<gene>
    <name evidence="2" type="ORF">NE237_006711</name>
</gene>
<dbReference type="InterPro" id="IPR025558">
    <property type="entry name" value="DUF4283"/>
</dbReference>
<evidence type="ECO:0000313" key="3">
    <source>
        <dbReference type="Proteomes" id="UP001141806"/>
    </source>
</evidence>
<evidence type="ECO:0000313" key="2">
    <source>
        <dbReference type="EMBL" id="KAJ4973537.1"/>
    </source>
</evidence>
<name>A0A9Q0KMW4_9MAGN</name>
<comment type="caution">
    <text evidence="2">The sequence shown here is derived from an EMBL/GenBank/DDBJ whole genome shotgun (WGS) entry which is preliminary data.</text>
</comment>
<evidence type="ECO:0000259" key="1">
    <source>
        <dbReference type="Pfam" id="PF14111"/>
    </source>
</evidence>
<dbReference type="EMBL" id="JAMYWD010000004">
    <property type="protein sequence ID" value="KAJ4973537.1"/>
    <property type="molecule type" value="Genomic_DNA"/>
</dbReference>
<reference evidence="2" key="1">
    <citation type="journal article" date="2023" name="Plant J.">
        <title>The genome of the king protea, Protea cynaroides.</title>
        <authorList>
            <person name="Chang J."/>
            <person name="Duong T.A."/>
            <person name="Schoeman C."/>
            <person name="Ma X."/>
            <person name="Roodt D."/>
            <person name="Barker N."/>
            <person name="Li Z."/>
            <person name="Van de Peer Y."/>
            <person name="Mizrachi E."/>
        </authorList>
    </citation>
    <scope>NUCLEOTIDE SEQUENCE</scope>
    <source>
        <tissue evidence="2">Young leaves</tissue>
    </source>
</reference>
<sequence length="111" mass="12659">MVAAQTERDAAITAKTEMEGQLKVADKKLLETEERFLKVEELTQEVMPGKAYRHQAIFEGLIKAWRCKFPVKVSATSAYQFLFNFTHELDLLNLLAEGPWMVSGSLILLER</sequence>
<dbReference type="Pfam" id="PF14111">
    <property type="entry name" value="DUF4283"/>
    <property type="match status" value="1"/>
</dbReference>
<dbReference type="AlphaFoldDB" id="A0A9Q0KMW4"/>
<feature type="domain" description="DUF4283" evidence="1">
    <location>
        <begin position="60"/>
        <end position="111"/>
    </location>
</feature>
<keyword evidence="3" id="KW-1185">Reference proteome</keyword>
<proteinExistence type="predicted"/>
<protein>
    <recommendedName>
        <fullName evidence="1">DUF4283 domain-containing protein</fullName>
    </recommendedName>
</protein>
<organism evidence="2 3">
    <name type="scientific">Protea cynaroides</name>
    <dbReference type="NCBI Taxonomy" id="273540"/>
    <lineage>
        <taxon>Eukaryota</taxon>
        <taxon>Viridiplantae</taxon>
        <taxon>Streptophyta</taxon>
        <taxon>Embryophyta</taxon>
        <taxon>Tracheophyta</taxon>
        <taxon>Spermatophyta</taxon>
        <taxon>Magnoliopsida</taxon>
        <taxon>Proteales</taxon>
        <taxon>Proteaceae</taxon>
        <taxon>Protea</taxon>
    </lineage>
</organism>
<accession>A0A9Q0KMW4</accession>
<dbReference type="Proteomes" id="UP001141806">
    <property type="component" value="Unassembled WGS sequence"/>
</dbReference>